<feature type="transmembrane region" description="Helical" evidence="1">
    <location>
        <begin position="243"/>
        <end position="263"/>
    </location>
</feature>
<evidence type="ECO:0000313" key="2">
    <source>
        <dbReference type="EMBL" id="AQG77927.1"/>
    </source>
</evidence>
<sequence length="555" mass="63103">MAYPAFCSTNAGAAACSCFFVYFFALRYNIPWFDDYENIPYFLTRFLHAPDLAARVEALLRPNNEHRVLYARLVVLAQYYLTGGLHFSNLMLLGNASLVVIFWLLYRSLRWHETQPNRAVLGLLPVTLLLFTAQNYILTFTAVFSLQYLAIIMLVMLTIFALVHDKPLFFGIAVALGVLSTFSMGNGLIVWPAGAGALLLQRRWRASAGWLVLGGLSIYLYFRGYPVQQGNAAGFEYVVQHPFQTLAGVFIFAGCVFDLFPTLPFEKRIYLPFVAGLVLLVGLGIWFFQKIFRPTRPASRFEAFVAGSLLFLLANVLLICFFRLRFNFDLTLHNSYRIYGLTLWAIASVLLFSQLTESARARFWPLVWVFFLGINALTYLTYLPEAVERRKHMQGLAFNQQHSRIGLGGTRNSKLAHFIDSLTVMMHDRNWYSLPRPAITPSELQLLTPADSTPVNIPLQLLLKPDYLVVNNTQPGYHVGLNEGAYVVLKANQRTYLLFATRHRPLGVRPWQFSPGFTTAIPTAMVQPGRYRLGVFRTYPDRSLIQYTSQYVDIP</sequence>
<proteinExistence type="predicted"/>
<feature type="transmembrane region" description="Helical" evidence="1">
    <location>
        <begin position="168"/>
        <end position="191"/>
    </location>
</feature>
<feature type="transmembrane region" description="Helical" evidence="1">
    <location>
        <begin position="336"/>
        <end position="356"/>
    </location>
</feature>
<keyword evidence="3" id="KW-1185">Reference proteome</keyword>
<evidence type="ECO:0000256" key="1">
    <source>
        <dbReference type="SAM" id="Phobius"/>
    </source>
</evidence>
<evidence type="ECO:0008006" key="4">
    <source>
        <dbReference type="Google" id="ProtNLM"/>
    </source>
</evidence>
<feature type="transmembrane region" description="Helical" evidence="1">
    <location>
        <begin position="363"/>
        <end position="382"/>
    </location>
</feature>
<dbReference type="EMBL" id="CP014263">
    <property type="protein sequence ID" value="AQG77927.1"/>
    <property type="molecule type" value="Genomic_DNA"/>
</dbReference>
<dbReference type="RefSeq" id="WP_077129352.1">
    <property type="nucleotide sequence ID" value="NZ_CP014263.1"/>
</dbReference>
<dbReference type="STRING" id="1178516.AWR27_00295"/>
<protein>
    <recommendedName>
        <fullName evidence="4">Glycosyltransferase RgtA/B/C/D-like domain-containing protein</fullName>
    </recommendedName>
</protein>
<accession>A0A1P9WRD1</accession>
<name>A0A1P9WRD1_9BACT</name>
<dbReference type="OrthoDB" id="938262at2"/>
<gene>
    <name evidence="2" type="ORF">AWR27_00295</name>
</gene>
<keyword evidence="1" id="KW-0812">Transmembrane</keyword>
<feature type="transmembrane region" description="Helical" evidence="1">
    <location>
        <begin position="87"/>
        <end position="106"/>
    </location>
</feature>
<dbReference type="KEGG" id="smon:AWR27_00295"/>
<reference evidence="2 3" key="1">
    <citation type="submission" date="2016-01" db="EMBL/GenBank/DDBJ databases">
        <authorList>
            <person name="Oliw E.H."/>
        </authorList>
    </citation>
    <scope>NUCLEOTIDE SEQUENCE [LARGE SCALE GENOMIC DNA]</scope>
    <source>
        <strain evidence="2 3">DY10</strain>
    </source>
</reference>
<dbReference type="AlphaFoldDB" id="A0A1P9WRD1"/>
<feature type="transmembrane region" description="Helical" evidence="1">
    <location>
        <begin position="118"/>
        <end position="138"/>
    </location>
</feature>
<keyword evidence="1" id="KW-0472">Membrane</keyword>
<evidence type="ECO:0000313" key="3">
    <source>
        <dbReference type="Proteomes" id="UP000187941"/>
    </source>
</evidence>
<organism evidence="2 3">
    <name type="scientific">Spirosoma montaniterrae</name>
    <dbReference type="NCBI Taxonomy" id="1178516"/>
    <lineage>
        <taxon>Bacteria</taxon>
        <taxon>Pseudomonadati</taxon>
        <taxon>Bacteroidota</taxon>
        <taxon>Cytophagia</taxon>
        <taxon>Cytophagales</taxon>
        <taxon>Cytophagaceae</taxon>
        <taxon>Spirosoma</taxon>
    </lineage>
</organism>
<dbReference type="Proteomes" id="UP000187941">
    <property type="component" value="Chromosome"/>
</dbReference>
<feature type="transmembrane region" description="Helical" evidence="1">
    <location>
        <begin position="144"/>
        <end position="163"/>
    </location>
</feature>
<feature type="transmembrane region" description="Helical" evidence="1">
    <location>
        <begin position="269"/>
        <end position="289"/>
    </location>
</feature>
<feature type="transmembrane region" description="Helical" evidence="1">
    <location>
        <begin position="203"/>
        <end position="222"/>
    </location>
</feature>
<feature type="transmembrane region" description="Helical" evidence="1">
    <location>
        <begin position="12"/>
        <end position="30"/>
    </location>
</feature>
<feature type="transmembrane region" description="Helical" evidence="1">
    <location>
        <begin position="301"/>
        <end position="324"/>
    </location>
</feature>
<keyword evidence="1" id="KW-1133">Transmembrane helix</keyword>